<evidence type="ECO:0000259" key="18">
    <source>
        <dbReference type="PROSITE" id="PS51149"/>
    </source>
</evidence>
<dbReference type="PANTHER" id="PTHR30191">
    <property type="entry name" value="FORMATE ACETYLTRANSFERASE"/>
    <property type="match status" value="1"/>
</dbReference>
<comment type="pathway">
    <text evidence="2 16">Fermentation; pyruvate fermentation; formate from pyruvate: step 1/1.</text>
</comment>
<comment type="function">
    <text evidence="13">Catalyzes the conversion of pyruvate to formate and acetyl-CoA.</text>
</comment>
<evidence type="ECO:0000256" key="17">
    <source>
        <dbReference type="SAM" id="Coils"/>
    </source>
</evidence>
<evidence type="ECO:0000313" key="20">
    <source>
        <dbReference type="EMBL" id="MFB9324865.1"/>
    </source>
</evidence>
<dbReference type="PROSITE" id="PS00850">
    <property type="entry name" value="GLY_RADICAL_1"/>
    <property type="match status" value="1"/>
</dbReference>
<evidence type="ECO:0000256" key="15">
    <source>
        <dbReference type="PROSITE-ProRule" id="PRU00493"/>
    </source>
</evidence>
<comment type="subcellular location">
    <subcellularLocation>
        <location evidence="1 16">Cytoplasm</location>
    </subcellularLocation>
</comment>
<proteinExistence type="inferred from homology"/>
<organism evidence="20 21">
    <name type="scientific">Paenibacillus aurantiacus</name>
    <dbReference type="NCBI Taxonomy" id="1936118"/>
    <lineage>
        <taxon>Bacteria</taxon>
        <taxon>Bacillati</taxon>
        <taxon>Bacillota</taxon>
        <taxon>Bacilli</taxon>
        <taxon>Bacillales</taxon>
        <taxon>Paenibacillaceae</taxon>
        <taxon>Paenibacillus</taxon>
    </lineage>
</organism>
<feature type="modified residue" description="Glycine radical" evidence="15">
    <location>
        <position position="731"/>
    </location>
</feature>
<dbReference type="InterPro" id="IPR019777">
    <property type="entry name" value="Form_AcTrfase_GR_CS"/>
</dbReference>
<evidence type="ECO:0000256" key="7">
    <source>
        <dbReference type="ARBA" id="ARBA00022526"/>
    </source>
</evidence>
<dbReference type="PROSITE" id="PS51149">
    <property type="entry name" value="GLY_RADICAL_2"/>
    <property type="match status" value="1"/>
</dbReference>
<dbReference type="PIRSF" id="PIRSF000379">
    <property type="entry name" value="For_Ac_trans_1"/>
    <property type="match status" value="1"/>
</dbReference>
<evidence type="ECO:0000256" key="4">
    <source>
        <dbReference type="ARBA" id="ARBA00013214"/>
    </source>
</evidence>
<keyword evidence="11 16" id="KW-0012">Acyltransferase</keyword>
<evidence type="ECO:0000256" key="14">
    <source>
        <dbReference type="ARBA" id="ARBA00049029"/>
    </source>
</evidence>
<comment type="caution">
    <text evidence="20">The sequence shown here is derived from an EMBL/GenBank/DDBJ whole genome shotgun (WGS) entry which is preliminary data.</text>
</comment>
<dbReference type="Pfam" id="PF01228">
    <property type="entry name" value="Gly_radical"/>
    <property type="match status" value="1"/>
</dbReference>
<evidence type="ECO:0000259" key="19">
    <source>
        <dbReference type="PROSITE" id="PS51554"/>
    </source>
</evidence>
<evidence type="ECO:0000256" key="9">
    <source>
        <dbReference type="ARBA" id="ARBA00022818"/>
    </source>
</evidence>
<evidence type="ECO:0000256" key="12">
    <source>
        <dbReference type="ARBA" id="ARBA00031063"/>
    </source>
</evidence>
<dbReference type="InterPro" id="IPR001150">
    <property type="entry name" value="Gly_radical"/>
</dbReference>
<sequence>MAMKEREVREGLNRQRAWRGFGEGSWQRQINVNSFIEANLTPYEGDEAFLAGPTEATVSLWERVSELLKEERERGGVHDIDVDTVSTITSHEPGYINETQERIVGLQTDAPLKRAVQPFGGIKMAADACTAYGYKLNPELDRLFTEIRKTHNQGVFDAYTTEMRAARKAGIITGLPDAYGRGRIIGDYRRVALYGVDRLIAGKKEELLELEVDAMTEDVIRLREELSEQIRSLAELKKMAASYGFDISLPAVNAREAVQWLYFAYLAAIKEQNGAAMSLGRVSSFLDIFIERDMKEGTLTESEAQELVDHFVMKLRIVKFLRTPDYNELFSGDPTWVTESVGGMGMDGRTRVTRNSFRFLHTLYNLGPAPEPNLTILWSTKLPDNFKQYCARVSAETSSIQYENDDLMRPYFGDDYGIACCVSAMRIGKQMQFFGARANLAKALLYAINGGVDEKLGAQIGPKLAPITSDVLDYEEVKARFDAVQDWLAQLYMNTLNVIHYMHDKYCYERIEMALHDRDIVRTMACGIAGLSVVADSLSAIRYAKVRPVRNEQGIAVDFEIEGDYPMYGNNDDRVDAMAVELAEGFMNRLRKHATYRGAIPTMSVLTITSNVVYGKKTGSTPDGRKAGQPFAPGANPMHGRDRKGALASLASVAKLPYAHSLDGISNTFSIIPKALGREDAVRYNNLAALLDGYTTSGGHHLNVNVFNREQLLDAMEHPENYPQLTIRVSGYAVNFIKLTREQQLDVISRTFHGEI</sequence>
<protein>
    <recommendedName>
        <fullName evidence="5 16">Formate acetyltransferase</fullName>
        <ecNumber evidence="4 16">2.3.1.54</ecNumber>
    </recommendedName>
    <alternativeName>
        <fullName evidence="12 16">Pyruvate formate-lyase</fullName>
    </alternativeName>
</protein>
<dbReference type="Gene3D" id="3.20.70.20">
    <property type="match status" value="1"/>
</dbReference>
<dbReference type="EMBL" id="JBHMDO010000003">
    <property type="protein sequence ID" value="MFB9324865.1"/>
    <property type="molecule type" value="Genomic_DNA"/>
</dbReference>
<dbReference type="NCBIfam" id="TIGR01255">
    <property type="entry name" value="pyr_form_ly_1"/>
    <property type="match status" value="1"/>
</dbReference>
<keyword evidence="10 16" id="KW-0119">Carbohydrate metabolism</keyword>
<dbReference type="EC" id="2.3.1.54" evidence="4 16"/>
<dbReference type="InterPro" id="IPR005949">
    <property type="entry name" value="Form_AcTrfase"/>
</dbReference>
<evidence type="ECO:0000313" key="21">
    <source>
        <dbReference type="Proteomes" id="UP001589747"/>
    </source>
</evidence>
<evidence type="ECO:0000256" key="13">
    <source>
        <dbReference type="ARBA" id="ARBA00034302"/>
    </source>
</evidence>
<keyword evidence="21" id="KW-1185">Reference proteome</keyword>
<reference evidence="20 21" key="1">
    <citation type="submission" date="2024-09" db="EMBL/GenBank/DDBJ databases">
        <authorList>
            <person name="Sun Q."/>
            <person name="Mori K."/>
        </authorList>
    </citation>
    <scope>NUCLEOTIDE SEQUENCE [LARGE SCALE GENOMIC DNA]</scope>
    <source>
        <strain evidence="20 21">TISTR 2452</strain>
    </source>
</reference>
<feature type="domain" description="Glycine radical" evidence="18">
    <location>
        <begin position="633"/>
        <end position="756"/>
    </location>
</feature>
<name>A0ABV5KI23_9BACL</name>
<dbReference type="PANTHER" id="PTHR30191:SF0">
    <property type="entry name" value="FORMATE ACETYLTRANSFERASE 1"/>
    <property type="match status" value="1"/>
</dbReference>
<evidence type="ECO:0000256" key="1">
    <source>
        <dbReference type="ARBA" id="ARBA00004496"/>
    </source>
</evidence>
<evidence type="ECO:0000256" key="3">
    <source>
        <dbReference type="ARBA" id="ARBA00008375"/>
    </source>
</evidence>
<dbReference type="GO" id="GO:0008861">
    <property type="term" value="F:formate C-acetyltransferase activity"/>
    <property type="evidence" value="ECO:0007669"/>
    <property type="project" value="UniProtKB-EC"/>
</dbReference>
<feature type="coiled-coil region" evidence="17">
    <location>
        <begin position="205"/>
        <end position="239"/>
    </location>
</feature>
<accession>A0ABV5KI23</accession>
<feature type="domain" description="PFL" evidence="19">
    <location>
        <begin position="10"/>
        <end position="626"/>
    </location>
</feature>
<dbReference type="InterPro" id="IPR004184">
    <property type="entry name" value="PFL_dom"/>
</dbReference>
<keyword evidence="9 15" id="KW-0556">Organic radical</keyword>
<evidence type="ECO:0000256" key="10">
    <source>
        <dbReference type="ARBA" id="ARBA00023277"/>
    </source>
</evidence>
<keyword evidence="8 16" id="KW-0808">Transferase</keyword>
<dbReference type="InterPro" id="IPR050244">
    <property type="entry name" value="Auton_GlycylRad_Cofactor"/>
</dbReference>
<keyword evidence="7 16" id="KW-0313">Glucose metabolism</keyword>
<dbReference type="PROSITE" id="PS51554">
    <property type="entry name" value="PFL"/>
    <property type="match status" value="1"/>
</dbReference>
<dbReference type="Proteomes" id="UP001589747">
    <property type="component" value="Unassembled WGS sequence"/>
</dbReference>
<keyword evidence="17" id="KW-0175">Coiled coil</keyword>
<dbReference type="Pfam" id="PF02901">
    <property type="entry name" value="PFL-like"/>
    <property type="match status" value="1"/>
</dbReference>
<keyword evidence="6 16" id="KW-0963">Cytoplasm</keyword>
<comment type="similarity">
    <text evidence="3 16">Belongs to the glycyl radical enzyme (GRE) family. PFL subfamily.</text>
</comment>
<dbReference type="RefSeq" id="WP_377489532.1">
    <property type="nucleotide sequence ID" value="NZ_JBHMDO010000003.1"/>
</dbReference>
<evidence type="ECO:0000256" key="5">
    <source>
        <dbReference type="ARBA" id="ARBA00013897"/>
    </source>
</evidence>
<comment type="catalytic activity">
    <reaction evidence="14 16">
        <text>formate + acetyl-CoA = pyruvate + CoA</text>
        <dbReference type="Rhea" id="RHEA:11844"/>
        <dbReference type="ChEBI" id="CHEBI:15361"/>
        <dbReference type="ChEBI" id="CHEBI:15740"/>
        <dbReference type="ChEBI" id="CHEBI:57287"/>
        <dbReference type="ChEBI" id="CHEBI:57288"/>
        <dbReference type="EC" id="2.3.1.54"/>
    </reaction>
</comment>
<dbReference type="SUPFAM" id="SSF51998">
    <property type="entry name" value="PFL-like glycyl radical enzymes"/>
    <property type="match status" value="1"/>
</dbReference>
<evidence type="ECO:0000256" key="16">
    <source>
        <dbReference type="RuleBase" id="RU368075"/>
    </source>
</evidence>
<dbReference type="CDD" id="cd01678">
    <property type="entry name" value="PFL1"/>
    <property type="match status" value="1"/>
</dbReference>
<evidence type="ECO:0000256" key="8">
    <source>
        <dbReference type="ARBA" id="ARBA00022679"/>
    </source>
</evidence>
<evidence type="ECO:0000256" key="6">
    <source>
        <dbReference type="ARBA" id="ARBA00022490"/>
    </source>
</evidence>
<evidence type="ECO:0000256" key="11">
    <source>
        <dbReference type="ARBA" id="ARBA00023315"/>
    </source>
</evidence>
<evidence type="ECO:0000256" key="2">
    <source>
        <dbReference type="ARBA" id="ARBA00004809"/>
    </source>
</evidence>
<gene>
    <name evidence="20" type="primary">pflB</name>
    <name evidence="20" type="ORF">ACFFSY_02775</name>
</gene>
<comment type="subunit">
    <text evidence="16">Homodimer.</text>
</comment>